<feature type="transmembrane region" description="Helical" evidence="3">
    <location>
        <begin position="69"/>
        <end position="92"/>
    </location>
</feature>
<keyword evidence="3" id="KW-0472">Membrane</keyword>
<keyword evidence="4" id="KW-0449">Lipoprotein</keyword>
<dbReference type="Gene3D" id="4.10.400.10">
    <property type="entry name" value="Low-density Lipoprotein Receptor"/>
    <property type="match status" value="1"/>
</dbReference>
<dbReference type="InterPro" id="IPR002172">
    <property type="entry name" value="LDrepeatLR_classA_rpt"/>
</dbReference>
<evidence type="ECO:0000256" key="1">
    <source>
        <dbReference type="ARBA" id="ARBA00023157"/>
    </source>
</evidence>
<evidence type="ECO:0000256" key="2">
    <source>
        <dbReference type="PROSITE-ProRule" id="PRU00124"/>
    </source>
</evidence>
<protein>
    <submittedName>
        <fullName evidence="4">Low-density lipoprotein receptor-related protein 1B</fullName>
    </submittedName>
</protein>
<dbReference type="AlphaFoldDB" id="A0A8D8PBS1"/>
<dbReference type="PANTHER" id="PTHR24652">
    <property type="entry name" value="LOW-DENSITY LIPOPROTEIN RECEPTOR CLASS A DOMAIN-CONTAINING PROTEIN 2"/>
    <property type="match status" value="1"/>
</dbReference>
<dbReference type="PROSITE" id="PS01209">
    <property type="entry name" value="LDLRA_1"/>
    <property type="match status" value="1"/>
</dbReference>
<dbReference type="Pfam" id="PF00057">
    <property type="entry name" value="Ldl_recept_a"/>
    <property type="match status" value="1"/>
</dbReference>
<name>A0A8D8PBS1_CULPI</name>
<sequence length="116" mass="13477">MGSEFLCKNRKCIPVQLRCDGFDHCGDGSDEPDSCEIQWETDRIDRRWYSHTPNYYFPKMDRYPDLRTATIIFVASSVGLIMLISALIILLYRTGNRARQQRELQSQLQTISELLG</sequence>
<keyword evidence="3" id="KW-1133">Transmembrane helix</keyword>
<dbReference type="CDD" id="cd00112">
    <property type="entry name" value="LDLa"/>
    <property type="match status" value="1"/>
</dbReference>
<keyword evidence="1 2" id="KW-1015">Disulfide bond</keyword>
<dbReference type="SUPFAM" id="SSF57424">
    <property type="entry name" value="LDL receptor-like module"/>
    <property type="match status" value="1"/>
</dbReference>
<dbReference type="EMBL" id="HBUE01229550">
    <property type="protein sequence ID" value="CAG6544015.1"/>
    <property type="molecule type" value="Transcribed_RNA"/>
</dbReference>
<accession>A0A8D8PBS1</accession>
<dbReference type="SMART" id="SM00192">
    <property type="entry name" value="LDLa"/>
    <property type="match status" value="1"/>
</dbReference>
<keyword evidence="4" id="KW-0675">Receptor</keyword>
<feature type="disulfide bond" evidence="2">
    <location>
        <begin position="7"/>
        <end position="25"/>
    </location>
</feature>
<dbReference type="InterPro" id="IPR023415">
    <property type="entry name" value="LDLR_class-A_CS"/>
</dbReference>
<reference evidence="4" key="1">
    <citation type="submission" date="2021-05" db="EMBL/GenBank/DDBJ databases">
        <authorList>
            <person name="Alioto T."/>
            <person name="Alioto T."/>
            <person name="Gomez Garrido J."/>
        </authorList>
    </citation>
    <scope>NUCLEOTIDE SEQUENCE</scope>
</reference>
<dbReference type="InterPro" id="IPR042333">
    <property type="entry name" value="LRAD2/Mig-13-like"/>
</dbReference>
<dbReference type="EMBL" id="HBUE01336332">
    <property type="protein sequence ID" value="CAG6596151.1"/>
    <property type="molecule type" value="Transcribed_RNA"/>
</dbReference>
<keyword evidence="3" id="KW-0812">Transmembrane</keyword>
<dbReference type="InterPro" id="IPR036055">
    <property type="entry name" value="LDL_receptor-like_sf"/>
</dbReference>
<comment type="caution">
    <text evidence="2">Lacks conserved residue(s) required for the propagation of feature annotation.</text>
</comment>
<evidence type="ECO:0000256" key="3">
    <source>
        <dbReference type="SAM" id="Phobius"/>
    </source>
</evidence>
<proteinExistence type="predicted"/>
<organism evidence="4">
    <name type="scientific">Culex pipiens</name>
    <name type="common">House mosquito</name>
    <dbReference type="NCBI Taxonomy" id="7175"/>
    <lineage>
        <taxon>Eukaryota</taxon>
        <taxon>Metazoa</taxon>
        <taxon>Ecdysozoa</taxon>
        <taxon>Arthropoda</taxon>
        <taxon>Hexapoda</taxon>
        <taxon>Insecta</taxon>
        <taxon>Pterygota</taxon>
        <taxon>Neoptera</taxon>
        <taxon>Endopterygota</taxon>
        <taxon>Diptera</taxon>
        <taxon>Nematocera</taxon>
        <taxon>Culicoidea</taxon>
        <taxon>Culicidae</taxon>
        <taxon>Culicinae</taxon>
        <taxon>Culicini</taxon>
        <taxon>Culex</taxon>
        <taxon>Culex</taxon>
    </lineage>
</organism>
<evidence type="ECO:0000313" key="4">
    <source>
        <dbReference type="EMBL" id="CAG6596151.1"/>
    </source>
</evidence>
<dbReference type="PROSITE" id="PS50068">
    <property type="entry name" value="LDLRA_2"/>
    <property type="match status" value="1"/>
</dbReference>